<feature type="compositionally biased region" description="Basic residues" evidence="2">
    <location>
        <begin position="139"/>
        <end position="152"/>
    </location>
</feature>
<organism evidence="3 4">
    <name type="scientific">Hymenobacter jeollabukensis</name>
    <dbReference type="NCBI Taxonomy" id="2025313"/>
    <lineage>
        <taxon>Bacteria</taxon>
        <taxon>Pseudomonadati</taxon>
        <taxon>Bacteroidota</taxon>
        <taxon>Cytophagia</taxon>
        <taxon>Cytophagales</taxon>
        <taxon>Hymenobacteraceae</taxon>
        <taxon>Hymenobacter</taxon>
    </lineage>
</organism>
<evidence type="ECO:0000313" key="3">
    <source>
        <dbReference type="EMBL" id="TLM91856.1"/>
    </source>
</evidence>
<comment type="caution">
    <text evidence="3">The sequence shown here is derived from an EMBL/GenBank/DDBJ whole genome shotgun (WGS) entry which is preliminary data.</text>
</comment>
<evidence type="ECO:0000256" key="2">
    <source>
        <dbReference type="SAM" id="MobiDB-lite"/>
    </source>
</evidence>
<evidence type="ECO:0000313" key="4">
    <source>
        <dbReference type="Proteomes" id="UP000305517"/>
    </source>
</evidence>
<dbReference type="OrthoDB" id="883718at2"/>
<dbReference type="EMBL" id="VAJM01000006">
    <property type="protein sequence ID" value="TLM91856.1"/>
    <property type="molecule type" value="Genomic_DNA"/>
</dbReference>
<dbReference type="AlphaFoldDB" id="A0A5R8WPF6"/>
<accession>A0A5R8WPF6</accession>
<sequence length="152" mass="16690">MERLNGQHFGALFCPDAVKLVFHLFFFTIMAYKLRDSESITKAKQRLAGLNAIEPSGKLDLGNGYGTESLAAKIGDAEARLKVYNEALKTLSSLKNEVDKAEKELDKFSSGVLTAVGQKFTKDSNQYEQAGGTRESNRVKRTTKARSKPAVA</sequence>
<feature type="region of interest" description="Disordered" evidence="2">
    <location>
        <begin position="124"/>
        <end position="152"/>
    </location>
</feature>
<protein>
    <submittedName>
        <fullName evidence="3">Uncharacterized protein</fullName>
    </submittedName>
</protein>
<keyword evidence="1" id="KW-0175">Coiled coil</keyword>
<keyword evidence="4" id="KW-1185">Reference proteome</keyword>
<evidence type="ECO:0000256" key="1">
    <source>
        <dbReference type="SAM" id="Coils"/>
    </source>
</evidence>
<proteinExistence type="predicted"/>
<gene>
    <name evidence="3" type="ORF">FDY95_14985</name>
</gene>
<dbReference type="RefSeq" id="WP_138078875.1">
    <property type="nucleotide sequence ID" value="NZ_VAJM01000006.1"/>
</dbReference>
<reference evidence="3 4" key="1">
    <citation type="submission" date="2019-05" db="EMBL/GenBank/DDBJ databases">
        <title>Hymenobacter edaphi sp. nov., isolated from abandoned arsenic-contaminated farmland soil.</title>
        <authorList>
            <person name="Nie L."/>
        </authorList>
    </citation>
    <scope>NUCLEOTIDE SEQUENCE [LARGE SCALE GENOMIC DNA]</scope>
    <source>
        <strain evidence="3 4">1-3-3-8</strain>
    </source>
</reference>
<feature type="coiled-coil region" evidence="1">
    <location>
        <begin position="84"/>
        <end position="111"/>
    </location>
</feature>
<name>A0A5R8WPF6_9BACT</name>
<dbReference type="Proteomes" id="UP000305517">
    <property type="component" value="Unassembled WGS sequence"/>
</dbReference>